<dbReference type="SUPFAM" id="SSF46785">
    <property type="entry name" value="Winged helix' DNA-binding domain"/>
    <property type="match status" value="1"/>
</dbReference>
<dbReference type="Gene3D" id="3.40.190.290">
    <property type="match status" value="1"/>
</dbReference>
<dbReference type="Pfam" id="PF00126">
    <property type="entry name" value="HTH_1"/>
    <property type="match status" value="1"/>
</dbReference>
<comment type="similarity">
    <text evidence="1">Belongs to the LysR transcriptional regulatory family.</text>
</comment>
<gene>
    <name evidence="6" type="ORF">B4N89_37875</name>
</gene>
<sequence>MDMELRHLRTIRAIADAGSLTRASAVLGLAQPALSTQLKRIEKALGGALFERGREGVTLTPLGELVLDRARMLLPAARELQEEAVRFANRVGVTPRFRLGGTHGPLFGGLVDRLAEEHRADTVTTHMSWSNQELTAMVATGRLDYVLLGACGESRPAYGGGLAWREVGTDPVFLMLALDHRLAGEREVDLAAFADDRWAAVPGEGCFEDCFFTACARAGFTPRAVYETDVAACVYLSQVGRAVGLCRATMPPMPGIARVALAGTPLSWRHLIGWHPHAPAARTASLVTEQARAAHAAAVREAPDYADWLADHEGYGTAN</sequence>
<reference evidence="6 7" key="1">
    <citation type="submission" date="2017-03" db="EMBL/GenBank/DDBJ databases">
        <title>Draft genome sequence of Streptomyces scabrisporus NF3, endophyte isolated from Amphipterygium adstringens.</title>
        <authorList>
            <person name="Vazquez M."/>
            <person name="Ceapa C.D."/>
            <person name="Rodriguez Luna D."/>
            <person name="Sanchez Esquivel S."/>
        </authorList>
    </citation>
    <scope>NUCLEOTIDE SEQUENCE [LARGE SCALE GENOMIC DNA]</scope>
    <source>
        <strain evidence="6 7">NF3</strain>
    </source>
</reference>
<dbReference type="SUPFAM" id="SSF53850">
    <property type="entry name" value="Periplasmic binding protein-like II"/>
    <property type="match status" value="1"/>
</dbReference>
<accession>A0A1T3NMT1</accession>
<evidence type="ECO:0000313" key="7">
    <source>
        <dbReference type="Proteomes" id="UP000190037"/>
    </source>
</evidence>
<keyword evidence="7" id="KW-1185">Reference proteome</keyword>
<dbReference type="Gene3D" id="1.10.10.10">
    <property type="entry name" value="Winged helix-like DNA-binding domain superfamily/Winged helix DNA-binding domain"/>
    <property type="match status" value="1"/>
</dbReference>
<evidence type="ECO:0000259" key="5">
    <source>
        <dbReference type="PROSITE" id="PS50931"/>
    </source>
</evidence>
<evidence type="ECO:0000256" key="2">
    <source>
        <dbReference type="ARBA" id="ARBA00023015"/>
    </source>
</evidence>
<feature type="domain" description="HTH lysR-type" evidence="5">
    <location>
        <begin position="3"/>
        <end position="60"/>
    </location>
</feature>
<dbReference type="PROSITE" id="PS50931">
    <property type="entry name" value="HTH_LYSR"/>
    <property type="match status" value="1"/>
</dbReference>
<dbReference type="FunFam" id="1.10.10.10:FF:000001">
    <property type="entry name" value="LysR family transcriptional regulator"/>
    <property type="match status" value="1"/>
</dbReference>
<dbReference type="OrthoDB" id="3171102at2"/>
<dbReference type="CDD" id="cd08414">
    <property type="entry name" value="PBP2_LTTR_aromatics_like"/>
    <property type="match status" value="1"/>
</dbReference>
<evidence type="ECO:0000256" key="1">
    <source>
        <dbReference type="ARBA" id="ARBA00009437"/>
    </source>
</evidence>
<keyword evidence="4" id="KW-0804">Transcription</keyword>
<dbReference type="Proteomes" id="UP000190037">
    <property type="component" value="Unassembled WGS sequence"/>
</dbReference>
<dbReference type="PRINTS" id="PR00039">
    <property type="entry name" value="HTHLYSR"/>
</dbReference>
<proteinExistence type="inferred from homology"/>
<dbReference type="Pfam" id="PF03466">
    <property type="entry name" value="LysR_substrate"/>
    <property type="match status" value="1"/>
</dbReference>
<dbReference type="EMBL" id="MWQN01000003">
    <property type="protein sequence ID" value="OPC77995.1"/>
    <property type="molecule type" value="Genomic_DNA"/>
</dbReference>
<comment type="caution">
    <text evidence="6">The sequence shown here is derived from an EMBL/GenBank/DDBJ whole genome shotgun (WGS) entry which is preliminary data.</text>
</comment>
<protein>
    <submittedName>
        <fullName evidence="6">LysR family transcriptional regulator</fullName>
    </submittedName>
</protein>
<evidence type="ECO:0000313" key="6">
    <source>
        <dbReference type="EMBL" id="OPC77995.1"/>
    </source>
</evidence>
<dbReference type="InterPro" id="IPR005119">
    <property type="entry name" value="LysR_subst-bd"/>
</dbReference>
<dbReference type="GO" id="GO:0032993">
    <property type="term" value="C:protein-DNA complex"/>
    <property type="evidence" value="ECO:0007669"/>
    <property type="project" value="TreeGrafter"/>
</dbReference>
<keyword evidence="3" id="KW-0238">DNA-binding</keyword>
<dbReference type="AlphaFoldDB" id="A0A1T3NMT1"/>
<dbReference type="GO" id="GO:0003677">
    <property type="term" value="F:DNA binding"/>
    <property type="evidence" value="ECO:0007669"/>
    <property type="project" value="UniProtKB-KW"/>
</dbReference>
<dbReference type="PANTHER" id="PTHR30346">
    <property type="entry name" value="TRANSCRIPTIONAL DUAL REGULATOR HCAR-RELATED"/>
    <property type="match status" value="1"/>
</dbReference>
<dbReference type="InterPro" id="IPR036388">
    <property type="entry name" value="WH-like_DNA-bd_sf"/>
</dbReference>
<keyword evidence="2" id="KW-0805">Transcription regulation</keyword>
<dbReference type="InterPro" id="IPR036390">
    <property type="entry name" value="WH_DNA-bd_sf"/>
</dbReference>
<dbReference type="InterPro" id="IPR000847">
    <property type="entry name" value="LysR_HTH_N"/>
</dbReference>
<evidence type="ECO:0000256" key="4">
    <source>
        <dbReference type="ARBA" id="ARBA00023163"/>
    </source>
</evidence>
<dbReference type="STRING" id="159449.B4N89_37875"/>
<dbReference type="RefSeq" id="WP_078981088.1">
    <property type="nucleotide sequence ID" value="NZ_MWQN01000003.1"/>
</dbReference>
<dbReference type="PANTHER" id="PTHR30346:SF30">
    <property type="entry name" value="SMALL NEUTRAL PROTEASE REGULATORY PROTEIN"/>
    <property type="match status" value="1"/>
</dbReference>
<evidence type="ECO:0000256" key="3">
    <source>
        <dbReference type="ARBA" id="ARBA00023125"/>
    </source>
</evidence>
<name>A0A1T3NMT1_9ACTN</name>
<dbReference type="GO" id="GO:0003700">
    <property type="term" value="F:DNA-binding transcription factor activity"/>
    <property type="evidence" value="ECO:0007669"/>
    <property type="project" value="InterPro"/>
</dbReference>
<organism evidence="6 7">
    <name type="scientific">Embleya scabrispora</name>
    <dbReference type="NCBI Taxonomy" id="159449"/>
    <lineage>
        <taxon>Bacteria</taxon>
        <taxon>Bacillati</taxon>
        <taxon>Actinomycetota</taxon>
        <taxon>Actinomycetes</taxon>
        <taxon>Kitasatosporales</taxon>
        <taxon>Streptomycetaceae</taxon>
        <taxon>Embleya</taxon>
    </lineage>
</organism>